<keyword evidence="17" id="KW-1185">Reference proteome</keyword>
<keyword evidence="6" id="KW-0547">Nucleotide-binding</keyword>
<keyword evidence="3" id="KW-0597">Phosphoprotein</keyword>
<evidence type="ECO:0000256" key="10">
    <source>
        <dbReference type="ARBA" id="ARBA00022989"/>
    </source>
</evidence>
<dbReference type="CDD" id="cd00130">
    <property type="entry name" value="PAS"/>
    <property type="match status" value="1"/>
</dbReference>
<dbReference type="Gene3D" id="3.30.450.40">
    <property type="match status" value="1"/>
</dbReference>
<dbReference type="Pfam" id="PF17203">
    <property type="entry name" value="sCache_3_2"/>
    <property type="match status" value="1"/>
</dbReference>
<dbReference type="InterPro" id="IPR036890">
    <property type="entry name" value="HATPase_C_sf"/>
</dbReference>
<evidence type="ECO:0000256" key="7">
    <source>
        <dbReference type="ARBA" id="ARBA00022777"/>
    </source>
</evidence>
<dbReference type="PANTHER" id="PTHR43156">
    <property type="entry name" value="STAGE II SPORULATION PROTEIN E-RELATED"/>
    <property type="match status" value="1"/>
</dbReference>
<evidence type="ECO:0000256" key="11">
    <source>
        <dbReference type="ARBA" id="ARBA00023012"/>
    </source>
</evidence>
<evidence type="ECO:0000256" key="12">
    <source>
        <dbReference type="ARBA" id="ARBA00023136"/>
    </source>
</evidence>
<accession>A0ABN1P0F7</accession>
<evidence type="ECO:0000256" key="1">
    <source>
        <dbReference type="ARBA" id="ARBA00004651"/>
    </source>
</evidence>
<evidence type="ECO:0000256" key="6">
    <source>
        <dbReference type="ARBA" id="ARBA00022741"/>
    </source>
</evidence>
<dbReference type="SUPFAM" id="SSF81606">
    <property type="entry name" value="PP2C-like"/>
    <property type="match status" value="1"/>
</dbReference>
<dbReference type="InterPro" id="IPR003018">
    <property type="entry name" value="GAF"/>
</dbReference>
<dbReference type="PROSITE" id="PS50112">
    <property type="entry name" value="PAS"/>
    <property type="match status" value="1"/>
</dbReference>
<dbReference type="SUPFAM" id="SSF55781">
    <property type="entry name" value="GAF domain-like"/>
    <property type="match status" value="1"/>
</dbReference>
<dbReference type="InterPro" id="IPR029151">
    <property type="entry name" value="Sensor-like_sf"/>
</dbReference>
<evidence type="ECO:0000256" key="13">
    <source>
        <dbReference type="SAM" id="MobiDB-lite"/>
    </source>
</evidence>
<keyword evidence="7" id="KW-0418">Kinase</keyword>
<name>A0ABN1P0F7_9ACTN</name>
<feature type="compositionally biased region" description="Basic and acidic residues" evidence="13">
    <location>
        <begin position="30"/>
        <end position="42"/>
    </location>
</feature>
<evidence type="ECO:0000256" key="14">
    <source>
        <dbReference type="SAM" id="Phobius"/>
    </source>
</evidence>
<dbReference type="SUPFAM" id="SSF103190">
    <property type="entry name" value="Sensory domain-like"/>
    <property type="match status" value="1"/>
</dbReference>
<evidence type="ECO:0000313" key="16">
    <source>
        <dbReference type="EMBL" id="GAA0920651.1"/>
    </source>
</evidence>
<evidence type="ECO:0000256" key="4">
    <source>
        <dbReference type="ARBA" id="ARBA00022679"/>
    </source>
</evidence>
<dbReference type="InterPro" id="IPR052016">
    <property type="entry name" value="Bact_Sigma-Reg"/>
</dbReference>
<dbReference type="Gene3D" id="3.30.450.20">
    <property type="entry name" value="PAS domain"/>
    <property type="match status" value="2"/>
</dbReference>
<dbReference type="Gene3D" id="3.60.40.10">
    <property type="entry name" value="PPM-type phosphatase domain"/>
    <property type="match status" value="1"/>
</dbReference>
<dbReference type="InterPro" id="IPR033463">
    <property type="entry name" value="sCache_3"/>
</dbReference>
<keyword evidence="12 14" id="KW-0472">Membrane</keyword>
<dbReference type="InterPro" id="IPR001932">
    <property type="entry name" value="PPM-type_phosphatase-like_dom"/>
</dbReference>
<evidence type="ECO:0000256" key="9">
    <source>
        <dbReference type="ARBA" id="ARBA00022840"/>
    </source>
</evidence>
<dbReference type="InterPro" id="IPR036457">
    <property type="entry name" value="PPM-type-like_dom_sf"/>
</dbReference>
<dbReference type="SMART" id="SM00065">
    <property type="entry name" value="GAF"/>
    <property type="match status" value="1"/>
</dbReference>
<dbReference type="Pfam" id="PF07228">
    <property type="entry name" value="SpoIIE"/>
    <property type="match status" value="1"/>
</dbReference>
<dbReference type="SMART" id="SM00091">
    <property type="entry name" value="PAS"/>
    <property type="match status" value="1"/>
</dbReference>
<keyword evidence="11" id="KW-0902">Two-component regulatory system</keyword>
<dbReference type="PANTHER" id="PTHR43156:SF2">
    <property type="entry name" value="STAGE II SPORULATION PROTEIN E"/>
    <property type="match status" value="1"/>
</dbReference>
<dbReference type="InterPro" id="IPR035965">
    <property type="entry name" value="PAS-like_dom_sf"/>
</dbReference>
<feature type="region of interest" description="Disordered" evidence="13">
    <location>
        <begin position="1"/>
        <end position="42"/>
    </location>
</feature>
<evidence type="ECO:0000256" key="8">
    <source>
        <dbReference type="ARBA" id="ARBA00022801"/>
    </source>
</evidence>
<evidence type="ECO:0000259" key="15">
    <source>
        <dbReference type="PROSITE" id="PS50112"/>
    </source>
</evidence>
<keyword evidence="5 14" id="KW-0812">Transmembrane</keyword>
<dbReference type="SUPFAM" id="SSF55785">
    <property type="entry name" value="PYP-like sensor domain (PAS domain)"/>
    <property type="match status" value="1"/>
</dbReference>
<organism evidence="16 17">
    <name type="scientific">Streptomyces thermoalcalitolerans</name>
    <dbReference type="NCBI Taxonomy" id="65605"/>
    <lineage>
        <taxon>Bacteria</taxon>
        <taxon>Bacillati</taxon>
        <taxon>Actinomycetota</taxon>
        <taxon>Actinomycetes</taxon>
        <taxon>Kitasatosporales</taxon>
        <taxon>Streptomycetaceae</taxon>
        <taxon>Streptomyces</taxon>
    </lineage>
</organism>
<keyword evidence="9" id="KW-0067">ATP-binding</keyword>
<dbReference type="SUPFAM" id="SSF55874">
    <property type="entry name" value="ATPase domain of HSP90 chaperone/DNA topoisomerase II/histidine kinase"/>
    <property type="match status" value="1"/>
</dbReference>
<feature type="transmembrane region" description="Helical" evidence="14">
    <location>
        <begin position="214"/>
        <end position="235"/>
    </location>
</feature>
<evidence type="ECO:0000256" key="3">
    <source>
        <dbReference type="ARBA" id="ARBA00022553"/>
    </source>
</evidence>
<gene>
    <name evidence="16" type="ORF">GCM10009549_39300</name>
</gene>
<proteinExistence type="predicted"/>
<dbReference type="InterPro" id="IPR003594">
    <property type="entry name" value="HATPase_dom"/>
</dbReference>
<evidence type="ECO:0000256" key="2">
    <source>
        <dbReference type="ARBA" id="ARBA00022475"/>
    </source>
</evidence>
<dbReference type="Proteomes" id="UP001501005">
    <property type="component" value="Unassembled WGS sequence"/>
</dbReference>
<dbReference type="RefSeq" id="WP_344051551.1">
    <property type="nucleotide sequence ID" value="NZ_BAAAHG010000035.1"/>
</dbReference>
<dbReference type="EMBL" id="BAAAHG010000035">
    <property type="protein sequence ID" value="GAA0920651.1"/>
    <property type="molecule type" value="Genomic_DNA"/>
</dbReference>
<evidence type="ECO:0000256" key="5">
    <source>
        <dbReference type="ARBA" id="ARBA00022692"/>
    </source>
</evidence>
<keyword evidence="2" id="KW-1003">Cell membrane</keyword>
<keyword evidence="10 14" id="KW-1133">Transmembrane helix</keyword>
<reference evidence="16 17" key="1">
    <citation type="journal article" date="2019" name="Int. J. Syst. Evol. Microbiol.">
        <title>The Global Catalogue of Microorganisms (GCM) 10K type strain sequencing project: providing services to taxonomists for standard genome sequencing and annotation.</title>
        <authorList>
            <consortium name="The Broad Institute Genomics Platform"/>
            <consortium name="The Broad Institute Genome Sequencing Center for Infectious Disease"/>
            <person name="Wu L."/>
            <person name="Ma J."/>
        </authorList>
    </citation>
    <scope>NUCLEOTIDE SEQUENCE [LARGE SCALE GENOMIC DNA]</scope>
    <source>
        <strain evidence="16 17">JCM 10673</strain>
    </source>
</reference>
<dbReference type="CDD" id="cd16936">
    <property type="entry name" value="HATPase_RsbW-like"/>
    <property type="match status" value="1"/>
</dbReference>
<comment type="caution">
    <text evidence="16">The sequence shown here is derived from an EMBL/GenBank/DDBJ whole genome shotgun (WGS) entry which is preliminary data.</text>
</comment>
<dbReference type="SMART" id="SM00331">
    <property type="entry name" value="PP2C_SIG"/>
    <property type="match status" value="1"/>
</dbReference>
<feature type="transmembrane region" description="Helical" evidence="14">
    <location>
        <begin position="57"/>
        <end position="77"/>
    </location>
</feature>
<feature type="domain" description="PAS" evidence="15">
    <location>
        <begin position="254"/>
        <end position="294"/>
    </location>
</feature>
<sequence length="923" mass="97643">MARLPGRTGPRSAHRFGDRRPRPAPGPGRRAREQGGRWRPAGDRAALGGRSVAGQMFLLQVVIVLLLVVAAVVALVLQVRHDNVQEARTRSLAVAGAFADAPGTREALAAPDPTAVLQPRAEAARKETGVDFVVVMDTRGIRYTHPEPDRIGTKFVGTLRPALNGGTVVEEADGTIGPLVQAVVPVEAPDGKVMGLVSAGITIESVGGLADRQLPVVLGAAAVGLALATAGTALVSRRLLRQTHGLGPGEMTRMYEHHDAVLHSVREGVLIVDAGGRLLLANDEARRLLGLPEDAEQHPVLDLGLDPGTAGLLASGRTATDEVHLVGDRLLAINQRPTHLDGGPSGSVATLRDSTELRALSGRAEEARKHLSLLHDAGVSVGTTLDVTRTAEELVEVVVPRFADCATVDLYDAVPAGEDPEPGSVLRRTAYGGVREDAPLHPVDGRIRFAPSSPQAHSLRTRRPVLEPRLEAALDRRAQNPGSTEQVLEAGPHSLIAVPVRAGNLLLGLVSFWRSPGKEPFDADELALAEELVARAAVSIDNARRYTREHGLAVALQRSLLPRSLPEQDALEIAYRYLPAQAGVGGDWFDVLPLSGARVALVVGDVVGHGLYAAATMGRLRTAVSNFSALDLPPEELLGLLDELVARIDQDERADGADAPVTGASCLYAIYDPVSRRCAVARAGHPPPAVIAPDGGVTFPEVPAGPPLGLGGLPFETAELELAEGSRLVLYTDGLVESREQDIDTGLEALRTALSSAGASPEETCRAVLEARRPFRPGDDIALLVARTRALGPDRVAEWDVPGDPAAVADVRAALGRQLDRWGLQELAFTTELILSELVTNAIRHGAEPIRVRVLRDRALICEVFDSSSTSPHLRHAASTDEGGRGLFLVAGMSERWGTRSLPPGKVIWAEQPLPAPAGDRTG</sequence>
<evidence type="ECO:0000313" key="17">
    <source>
        <dbReference type="Proteomes" id="UP001501005"/>
    </source>
</evidence>
<dbReference type="InterPro" id="IPR029016">
    <property type="entry name" value="GAF-like_dom_sf"/>
</dbReference>
<comment type="subcellular location">
    <subcellularLocation>
        <location evidence="1">Cell membrane</location>
        <topology evidence="1">Multi-pass membrane protein</topology>
    </subcellularLocation>
</comment>
<dbReference type="Pfam" id="PF13188">
    <property type="entry name" value="PAS_8"/>
    <property type="match status" value="1"/>
</dbReference>
<dbReference type="Gene3D" id="3.30.565.10">
    <property type="entry name" value="Histidine kinase-like ATPase, C-terminal domain"/>
    <property type="match status" value="1"/>
</dbReference>
<keyword evidence="8" id="KW-0378">Hydrolase</keyword>
<keyword evidence="4" id="KW-0808">Transferase</keyword>
<dbReference type="InterPro" id="IPR000014">
    <property type="entry name" value="PAS"/>
</dbReference>
<dbReference type="Pfam" id="PF13185">
    <property type="entry name" value="GAF_2"/>
    <property type="match status" value="1"/>
</dbReference>
<protein>
    <submittedName>
        <fullName evidence="16">SpoIIE family protein phosphatase/ATP-binding protein</fullName>
    </submittedName>
</protein>
<dbReference type="Pfam" id="PF13581">
    <property type="entry name" value="HATPase_c_2"/>
    <property type="match status" value="1"/>
</dbReference>